<evidence type="ECO:0008006" key="3">
    <source>
        <dbReference type="Google" id="ProtNLM"/>
    </source>
</evidence>
<dbReference type="Proteomes" id="UP000255467">
    <property type="component" value="Unassembled WGS sequence"/>
</dbReference>
<name>A0A378YMP8_9NOCA</name>
<evidence type="ECO:0000313" key="2">
    <source>
        <dbReference type="Proteomes" id="UP000255467"/>
    </source>
</evidence>
<keyword evidence="2" id="KW-1185">Reference proteome</keyword>
<dbReference type="STRING" id="1406858.GCA_000710895_05091"/>
<organism evidence="1 2">
    <name type="scientific">Nocardia otitidiscaviarum</name>
    <dbReference type="NCBI Taxonomy" id="1823"/>
    <lineage>
        <taxon>Bacteria</taxon>
        <taxon>Bacillati</taxon>
        <taxon>Actinomycetota</taxon>
        <taxon>Actinomycetes</taxon>
        <taxon>Mycobacteriales</taxon>
        <taxon>Nocardiaceae</taxon>
        <taxon>Nocardia</taxon>
    </lineage>
</organism>
<protein>
    <recommendedName>
        <fullName evidence="3">NRDE family protein</fullName>
    </recommendedName>
</protein>
<dbReference type="RefSeq" id="WP_039818806.1">
    <property type="nucleotide sequence ID" value="NZ_JADLRM010000005.1"/>
</dbReference>
<sequence>MCTCVFLLDDKAARFLAIESHEQPVHRPHGFEAARRLGLHPRCSYGPHWHDNPELLQRIPASRTPNPDALSDVVGGIDAEGGTWLAFNRRSGVYCRLLTTGTAAPAAVTTLPILCATAESARHAVHLVEELPPADTATLAYRLLIADGHDATVIAVDGPAVTTTALPPGVPHLLTTAEPTDGGALGKRLIDRLTRLPAPTASLDSWGPWLSVYTGADEPGPDYHSPAWTAYTYSAVQPPFITTATESHKTAAAFAAESPDEVEWTASVSLYAARPDGVELFAYNERQLFPYQPVPTEVARMGFPATPDDFFVPVAGAQH</sequence>
<reference evidence="1 2" key="1">
    <citation type="submission" date="2018-06" db="EMBL/GenBank/DDBJ databases">
        <authorList>
            <consortium name="Pathogen Informatics"/>
            <person name="Doyle S."/>
        </authorList>
    </citation>
    <scope>NUCLEOTIDE SEQUENCE [LARGE SCALE GENOMIC DNA]</scope>
    <source>
        <strain evidence="1 2">NCTC1934</strain>
    </source>
</reference>
<dbReference type="EMBL" id="UGRY01000002">
    <property type="protein sequence ID" value="SUA78048.1"/>
    <property type="molecule type" value="Genomic_DNA"/>
</dbReference>
<gene>
    <name evidence="1" type="ORF">NCTC1934_03282</name>
</gene>
<accession>A0A378YMP8</accession>
<dbReference type="AlphaFoldDB" id="A0A378YMP8"/>
<evidence type="ECO:0000313" key="1">
    <source>
        <dbReference type="EMBL" id="SUA78048.1"/>
    </source>
</evidence>
<proteinExistence type="predicted"/>